<gene>
    <name evidence="3" type="ORF">G7Z17_g3647</name>
</gene>
<dbReference type="InterPro" id="IPR011009">
    <property type="entry name" value="Kinase-like_dom_sf"/>
</dbReference>
<name>A0A9P5HKP5_9HYPO</name>
<organism evidence="3 4">
    <name type="scientific">Cylindrodendrum hubeiense</name>
    <dbReference type="NCBI Taxonomy" id="595255"/>
    <lineage>
        <taxon>Eukaryota</taxon>
        <taxon>Fungi</taxon>
        <taxon>Dikarya</taxon>
        <taxon>Ascomycota</taxon>
        <taxon>Pezizomycotina</taxon>
        <taxon>Sordariomycetes</taxon>
        <taxon>Hypocreomycetidae</taxon>
        <taxon>Hypocreales</taxon>
        <taxon>Nectriaceae</taxon>
        <taxon>Cylindrodendrum</taxon>
    </lineage>
</organism>
<evidence type="ECO:0000313" key="4">
    <source>
        <dbReference type="Proteomes" id="UP000722485"/>
    </source>
</evidence>
<dbReference type="InterPro" id="IPR038305">
    <property type="entry name" value="HeLo_sf"/>
</dbReference>
<dbReference type="Pfam" id="PF14479">
    <property type="entry name" value="HeLo"/>
    <property type="match status" value="1"/>
</dbReference>
<dbReference type="Proteomes" id="UP000722485">
    <property type="component" value="Unassembled WGS sequence"/>
</dbReference>
<dbReference type="OrthoDB" id="1911848at2759"/>
<dbReference type="GO" id="GO:0005524">
    <property type="term" value="F:ATP binding"/>
    <property type="evidence" value="ECO:0007669"/>
    <property type="project" value="InterPro"/>
</dbReference>
<dbReference type="PANTHER" id="PTHR37542">
    <property type="entry name" value="HELO DOMAIN-CONTAINING PROTEIN-RELATED"/>
    <property type="match status" value="1"/>
</dbReference>
<dbReference type="InterPro" id="IPR000719">
    <property type="entry name" value="Prot_kinase_dom"/>
</dbReference>
<dbReference type="Gene3D" id="1.10.510.10">
    <property type="entry name" value="Transferase(Phosphotransferase) domain 1"/>
    <property type="match status" value="1"/>
</dbReference>
<dbReference type="PROSITE" id="PS50011">
    <property type="entry name" value="PROTEIN_KINASE_DOM"/>
    <property type="match status" value="1"/>
</dbReference>
<dbReference type="InterPro" id="IPR056002">
    <property type="entry name" value="DUF7580"/>
</dbReference>
<dbReference type="GO" id="GO:0004672">
    <property type="term" value="F:protein kinase activity"/>
    <property type="evidence" value="ECO:0007669"/>
    <property type="project" value="InterPro"/>
</dbReference>
<feature type="domain" description="Protein kinase" evidence="2">
    <location>
        <begin position="244"/>
        <end position="565"/>
    </location>
</feature>
<dbReference type="Pfam" id="PF24476">
    <property type="entry name" value="DUF7580"/>
    <property type="match status" value="1"/>
</dbReference>
<sequence length="565" mass="62604">MIELAIGATGLAIEAVNSSIHVLQFTYQLIADARRFGSDVASLRTRLAVETARLQYLSQYLKEKSDSTTPKFEMLPTSVQSAILGLIQELDIQFAAYSNFVAKHKVAELQGGYARSFEHGLNDKLDEKRSIEIESLNIGATITDRFTWGLFEKKRVFRLVDGIKEWNDRLMSLLFCGLCFGQKSPPTTPAEDTAVKGLGLSGGLSLRALIAAQDQADNSPRRNWINELSLRLELSSSDARVGTLFRSSPAGSGESERIRVFIEMKPFALRRRAFQPSQAVIQRINRLADLLAHASGPDAGFRTLRCIGVVRLPAPTTAYAYTFELPEGDFGTGAGDATAPYTLLNALQRSGIGGRSGPCRPTLSERFAMARALALTVFQLHSVNWLHKSIRSENVLIPWRKSSQAPETEVPMTECDYARPVLVGFEFAREEGDVSTLEQDSQPGRNVYRHPDRQGPPDSRFSAQHDAYALGVVLLEIGLWQPAIHIDVKFTTDVDGNTMDPDAIKRTLGKHAKLRLPHYMGDDYADAVLACLWGPLRATQERAAGVERRIPKCNACRAIWIYLRP</sequence>
<dbReference type="PANTHER" id="PTHR37542:SF3">
    <property type="entry name" value="PRION-INHIBITION AND PROPAGATION HELO DOMAIN-CONTAINING PROTEIN"/>
    <property type="match status" value="1"/>
</dbReference>
<evidence type="ECO:0000256" key="1">
    <source>
        <dbReference type="SAM" id="MobiDB-lite"/>
    </source>
</evidence>
<evidence type="ECO:0000313" key="3">
    <source>
        <dbReference type="EMBL" id="KAF7553410.1"/>
    </source>
</evidence>
<dbReference type="Gene3D" id="1.20.120.1020">
    <property type="entry name" value="Prion-inhibition and propagation, HeLo domain"/>
    <property type="match status" value="1"/>
</dbReference>
<dbReference type="EMBL" id="JAANBB010000046">
    <property type="protein sequence ID" value="KAF7553410.1"/>
    <property type="molecule type" value="Genomic_DNA"/>
</dbReference>
<dbReference type="InterPro" id="IPR029498">
    <property type="entry name" value="HeLo_dom"/>
</dbReference>
<feature type="region of interest" description="Disordered" evidence="1">
    <location>
        <begin position="432"/>
        <end position="461"/>
    </location>
</feature>
<reference evidence="3" key="1">
    <citation type="submission" date="2020-03" db="EMBL/GenBank/DDBJ databases">
        <title>Draft Genome Sequence of Cylindrodendrum hubeiense.</title>
        <authorList>
            <person name="Buettner E."/>
            <person name="Kellner H."/>
        </authorList>
    </citation>
    <scope>NUCLEOTIDE SEQUENCE</scope>
    <source>
        <strain evidence="3">IHI 201604</strain>
    </source>
</reference>
<protein>
    <recommendedName>
        <fullName evidence="2">Protein kinase domain-containing protein</fullName>
    </recommendedName>
</protein>
<keyword evidence="4" id="KW-1185">Reference proteome</keyword>
<dbReference type="AlphaFoldDB" id="A0A9P5HKP5"/>
<accession>A0A9P5HKP5</accession>
<dbReference type="SUPFAM" id="SSF56112">
    <property type="entry name" value="Protein kinase-like (PK-like)"/>
    <property type="match status" value="1"/>
</dbReference>
<proteinExistence type="predicted"/>
<comment type="caution">
    <text evidence="3">The sequence shown here is derived from an EMBL/GenBank/DDBJ whole genome shotgun (WGS) entry which is preliminary data.</text>
</comment>
<evidence type="ECO:0000259" key="2">
    <source>
        <dbReference type="PROSITE" id="PS50011"/>
    </source>
</evidence>